<name>L7JX04_TRAHO</name>
<dbReference type="VEuPathDB" id="MicrosporidiaDB:THOM_1805"/>
<dbReference type="Proteomes" id="UP000011185">
    <property type="component" value="Unassembled WGS sequence"/>
</dbReference>
<dbReference type="AlphaFoldDB" id="L7JX04"/>
<evidence type="ECO:0000313" key="2">
    <source>
        <dbReference type="Proteomes" id="UP000011185"/>
    </source>
</evidence>
<dbReference type="OrthoDB" id="1724197at2759"/>
<dbReference type="InParanoid" id="L7JX04"/>
<accession>L7JX04</accession>
<dbReference type="HOGENOM" id="CLU_1972017_0_0_1"/>
<protein>
    <submittedName>
        <fullName evidence="1">Putative cell surface protein</fullName>
    </submittedName>
</protein>
<sequence>MKVLKFDVIGLKKTKLDFITDILQRSMSIHAFKESLQQLKMFKSVDVESYKDAGIRLSVEEEKCKISAGTNVDFSRRFMPYIQLKLPNLLGRGESLNFLVSAVKSLQVNLSIPLLNKNGFLISSNSI</sequence>
<gene>
    <name evidence="1" type="ORF">THOM_1805</name>
</gene>
<proteinExistence type="predicted"/>
<keyword evidence="2" id="KW-1185">Reference proteome</keyword>
<dbReference type="EMBL" id="JH993977">
    <property type="protein sequence ID" value="ELQ75257.1"/>
    <property type="molecule type" value="Genomic_DNA"/>
</dbReference>
<organism evidence="1 2">
    <name type="scientific">Trachipleistophora hominis</name>
    <name type="common">Microsporidian parasite</name>
    <dbReference type="NCBI Taxonomy" id="72359"/>
    <lineage>
        <taxon>Eukaryota</taxon>
        <taxon>Fungi</taxon>
        <taxon>Fungi incertae sedis</taxon>
        <taxon>Microsporidia</taxon>
        <taxon>Pleistophoridae</taxon>
        <taxon>Trachipleistophora</taxon>
    </lineage>
</organism>
<evidence type="ECO:0000313" key="1">
    <source>
        <dbReference type="EMBL" id="ELQ75257.1"/>
    </source>
</evidence>
<reference evidence="1 2" key="1">
    <citation type="journal article" date="2012" name="PLoS Pathog.">
        <title>The genome of the obligate intracellular parasite Trachipleistophora hominis: new insights into microsporidian genome dynamics and reductive evolution.</title>
        <authorList>
            <person name="Heinz E."/>
            <person name="Williams T.A."/>
            <person name="Nakjang S."/>
            <person name="Noel C.J."/>
            <person name="Swan D.C."/>
            <person name="Goldberg A.V."/>
            <person name="Harris S.R."/>
            <person name="Weinmaier T."/>
            <person name="Markert S."/>
            <person name="Becher D."/>
            <person name="Bernhardt J."/>
            <person name="Dagan T."/>
            <person name="Hacker C."/>
            <person name="Lucocq J.M."/>
            <person name="Schweder T."/>
            <person name="Rattei T."/>
            <person name="Hall N."/>
            <person name="Hirt R.P."/>
            <person name="Embley T.M."/>
        </authorList>
    </citation>
    <scope>NUCLEOTIDE SEQUENCE [LARGE SCALE GENOMIC DNA]</scope>
</reference>